<name>A0A8W7PLP7_ANOCL</name>
<dbReference type="AlphaFoldDB" id="A0A8W7PLP7"/>
<sequence length="147" mass="14983">MEAPGARWGRHALGSPWLRRVPDLKRDRAASVDSCFTKVTGAKTEELQPPPDGACLNLLAVPSSGAVRSRSVDIVLPTEEQARYKALALAGPAGSAGQQGGGGSGGGPVAHLAPGIIRGFLSTALPCSQTTPTTAVELGTWPAMVSS</sequence>
<proteinExistence type="predicted"/>
<dbReference type="Proteomes" id="UP000075882">
    <property type="component" value="Unassembled WGS sequence"/>
</dbReference>
<evidence type="ECO:0000313" key="1">
    <source>
        <dbReference type="EnsemblMetazoa" id="ACOM033632-PA.1"/>
    </source>
</evidence>
<accession>A0A8W7PLP7</accession>
<organism evidence="1">
    <name type="scientific">Anopheles coluzzii</name>
    <name type="common">African malaria mosquito</name>
    <dbReference type="NCBI Taxonomy" id="1518534"/>
    <lineage>
        <taxon>Eukaryota</taxon>
        <taxon>Metazoa</taxon>
        <taxon>Ecdysozoa</taxon>
        <taxon>Arthropoda</taxon>
        <taxon>Hexapoda</taxon>
        <taxon>Insecta</taxon>
        <taxon>Pterygota</taxon>
        <taxon>Neoptera</taxon>
        <taxon>Endopterygota</taxon>
        <taxon>Diptera</taxon>
        <taxon>Nematocera</taxon>
        <taxon>Culicoidea</taxon>
        <taxon>Culicidae</taxon>
        <taxon>Anophelinae</taxon>
        <taxon>Anopheles</taxon>
    </lineage>
</organism>
<dbReference type="VEuPathDB" id="VectorBase:ACON2_034782"/>
<reference evidence="1" key="1">
    <citation type="submission" date="2022-08" db="UniProtKB">
        <authorList>
            <consortium name="EnsemblMetazoa"/>
        </authorList>
    </citation>
    <scope>IDENTIFICATION</scope>
</reference>
<protein>
    <submittedName>
        <fullName evidence="1">Uncharacterized protein</fullName>
    </submittedName>
</protein>
<dbReference type="EnsemblMetazoa" id="ACOM033632-RA">
    <property type="protein sequence ID" value="ACOM033632-PA.1"/>
    <property type="gene ID" value="ACOM033632"/>
</dbReference>